<evidence type="ECO:0000256" key="5">
    <source>
        <dbReference type="ARBA" id="ARBA00022840"/>
    </source>
</evidence>
<keyword evidence="14" id="KW-1185">Reference proteome</keyword>
<reference evidence="13 14" key="1">
    <citation type="submission" date="2020-07" db="EMBL/GenBank/DDBJ databases">
        <title>Alkalicella. sp. LB2 genome.</title>
        <authorList>
            <person name="Postec A."/>
            <person name="Quemeneur M."/>
        </authorList>
    </citation>
    <scope>NUCLEOTIDE SEQUENCE [LARGE SCALE GENOMIC DNA]</scope>
    <source>
        <strain evidence="13 14">LB2</strain>
    </source>
</reference>
<dbReference type="GO" id="GO:0004066">
    <property type="term" value="F:asparagine synthase (glutamine-hydrolyzing) activity"/>
    <property type="evidence" value="ECO:0007669"/>
    <property type="project" value="UniProtKB-EC"/>
</dbReference>
<feature type="domain" description="Glutamine amidotransferase type-2" evidence="12">
    <location>
        <begin position="2"/>
        <end position="212"/>
    </location>
</feature>
<dbReference type="InterPro" id="IPR033738">
    <property type="entry name" value="AsnB_N"/>
</dbReference>
<evidence type="ECO:0000256" key="6">
    <source>
        <dbReference type="ARBA" id="ARBA00022888"/>
    </source>
</evidence>
<dbReference type="Pfam" id="PF13537">
    <property type="entry name" value="GATase_7"/>
    <property type="match status" value="1"/>
</dbReference>
<dbReference type="Proteomes" id="UP000516160">
    <property type="component" value="Chromosome"/>
</dbReference>
<evidence type="ECO:0000313" key="14">
    <source>
        <dbReference type="Proteomes" id="UP000516160"/>
    </source>
</evidence>
<keyword evidence="13" id="KW-0436">Ligase</keyword>
<feature type="active site" description="For GATase activity" evidence="9">
    <location>
        <position position="2"/>
    </location>
</feature>
<proteinExistence type="inferred from homology"/>
<keyword evidence="7 9" id="KW-0315">Glutamine amidotransferase</keyword>
<dbReference type="EMBL" id="CP058559">
    <property type="protein sequence ID" value="QNO15733.1"/>
    <property type="molecule type" value="Genomic_DNA"/>
</dbReference>
<dbReference type="Gene3D" id="3.40.50.620">
    <property type="entry name" value="HUPs"/>
    <property type="match status" value="1"/>
</dbReference>
<gene>
    <name evidence="13" type="primary">asnB</name>
    <name evidence="13" type="ORF">HYG86_13660</name>
</gene>
<dbReference type="InterPro" id="IPR006426">
    <property type="entry name" value="Asn_synth_AEB"/>
</dbReference>
<protein>
    <recommendedName>
        <fullName evidence="3">asparagine synthase (glutamine-hydrolyzing)</fullName>
        <ecNumber evidence="3">6.3.5.4</ecNumber>
    </recommendedName>
</protein>
<dbReference type="KEGG" id="acae:HYG86_13660"/>
<dbReference type="CDD" id="cd00712">
    <property type="entry name" value="AsnB"/>
    <property type="match status" value="1"/>
</dbReference>
<evidence type="ECO:0000256" key="7">
    <source>
        <dbReference type="ARBA" id="ARBA00022962"/>
    </source>
</evidence>
<dbReference type="SUPFAM" id="SSF56235">
    <property type="entry name" value="N-terminal nucleophile aminohydrolases (Ntn hydrolases)"/>
    <property type="match status" value="1"/>
</dbReference>
<dbReference type="EC" id="6.3.5.4" evidence="3"/>
<feature type="binding site" evidence="10">
    <location>
        <position position="284"/>
    </location>
    <ligand>
        <name>ATP</name>
        <dbReference type="ChEBI" id="CHEBI:30616"/>
    </ligand>
</feature>
<dbReference type="InterPro" id="IPR051786">
    <property type="entry name" value="ASN_synthetase/amidase"/>
</dbReference>
<comment type="pathway">
    <text evidence="1">Amino-acid biosynthesis; L-asparagine biosynthesis; L-asparagine from L-aspartate (L-Gln route): step 1/1.</text>
</comment>
<dbReference type="AlphaFoldDB" id="A0A7G9WAM1"/>
<feature type="binding site" evidence="10">
    <location>
        <begin position="356"/>
        <end position="357"/>
    </location>
    <ligand>
        <name>ATP</name>
        <dbReference type="ChEBI" id="CHEBI:30616"/>
    </ligand>
</feature>
<evidence type="ECO:0000259" key="12">
    <source>
        <dbReference type="PROSITE" id="PS51278"/>
    </source>
</evidence>
<dbReference type="PIRSF" id="PIRSF001589">
    <property type="entry name" value="Asn_synthetase_glu-h"/>
    <property type="match status" value="1"/>
</dbReference>
<dbReference type="GO" id="GO:0005524">
    <property type="term" value="F:ATP binding"/>
    <property type="evidence" value="ECO:0007669"/>
    <property type="project" value="UniProtKB-KW"/>
</dbReference>
<dbReference type="GO" id="GO:0005829">
    <property type="term" value="C:cytosol"/>
    <property type="evidence" value="ECO:0007669"/>
    <property type="project" value="TreeGrafter"/>
</dbReference>
<keyword evidence="5 10" id="KW-0067">ATP-binding</keyword>
<evidence type="ECO:0000256" key="9">
    <source>
        <dbReference type="PIRSR" id="PIRSR001589-1"/>
    </source>
</evidence>
<dbReference type="Pfam" id="PF00733">
    <property type="entry name" value="Asn_synthase"/>
    <property type="match status" value="1"/>
</dbReference>
<dbReference type="InterPro" id="IPR014729">
    <property type="entry name" value="Rossmann-like_a/b/a_fold"/>
</dbReference>
<dbReference type="PANTHER" id="PTHR43284:SF1">
    <property type="entry name" value="ASPARAGINE SYNTHETASE"/>
    <property type="match status" value="1"/>
</dbReference>
<sequence>MCGINGIYNFDLGINKDNSLIKRMAGNMLHRGPDNNGFFNDKRVSLGFRRLSIIDISGANQPISNEDGSLKLLCNGEIYNYKELREMLISKGHRFSTNGDAETIIHLYEEYGKDLVKYLRGMFAFIIYDIIKDKIILGRDHFGIKPLYYTVNDDMFACSSELKSVILTLKNKDIDNESLAYYLTYQYVPLSKTMVKDIFRLLPGHTLEVDKNGVKVERYWQAEFSSVQKPKDEYIEEIKDVLRDSVNVHMQSDVPVGAYLSSGIDSTVITSLMTKIKDINTFSVGFEGKQNECDYSTETARLLKTNHHKWVISQQDYFKALRDYIWYIDEPVADPSAVALYLLSKLASQHVKVVLSGEGADELFGGYRIYAEPQSLRGVGSLPSAVRKAGLSVLKPLPKFYGKNYLQRACTDLNRRFVGNAKIFVDEVKDVLVSIPENYSSPFDLTDPFYKESEHLDCVKRMQLIDINFWMPGNILVKADKMTMANSIELRVPFLDIKVFDVARKIPSEYNITPQTTKVILREAIKDFVPDHIINRPKLGFPVPLAHWIRGDFGKECINSIRESNIGKYINLEYVEKLYNDHKNGSANNARKIWTIYILAMWYKRFILSDIF</sequence>
<feature type="site" description="Important for beta-aspartyl-AMP intermediate formation" evidence="11">
    <location>
        <position position="358"/>
    </location>
</feature>
<organism evidence="13 14">
    <name type="scientific">Alkalicella caledoniensis</name>
    <dbReference type="NCBI Taxonomy" id="2731377"/>
    <lineage>
        <taxon>Bacteria</taxon>
        <taxon>Bacillati</taxon>
        <taxon>Bacillota</taxon>
        <taxon>Clostridia</taxon>
        <taxon>Eubacteriales</taxon>
        <taxon>Proteinivoracaceae</taxon>
        <taxon>Alkalicella</taxon>
    </lineage>
</organism>
<feature type="binding site" evidence="10">
    <location>
        <position position="100"/>
    </location>
    <ligand>
        <name>L-glutamine</name>
        <dbReference type="ChEBI" id="CHEBI:58359"/>
    </ligand>
</feature>
<dbReference type="CDD" id="cd01991">
    <property type="entry name" value="Asn_synthase_B_C"/>
    <property type="match status" value="1"/>
</dbReference>
<dbReference type="SUPFAM" id="SSF52402">
    <property type="entry name" value="Adenine nucleotide alpha hydrolases-like"/>
    <property type="match status" value="1"/>
</dbReference>
<evidence type="ECO:0000256" key="8">
    <source>
        <dbReference type="ARBA" id="ARBA00048741"/>
    </source>
</evidence>
<dbReference type="NCBIfam" id="TIGR01536">
    <property type="entry name" value="asn_synth_AEB"/>
    <property type="match status" value="1"/>
</dbReference>
<comment type="catalytic activity">
    <reaction evidence="8">
        <text>L-aspartate + L-glutamine + ATP + H2O = L-asparagine + L-glutamate + AMP + diphosphate + H(+)</text>
        <dbReference type="Rhea" id="RHEA:12228"/>
        <dbReference type="ChEBI" id="CHEBI:15377"/>
        <dbReference type="ChEBI" id="CHEBI:15378"/>
        <dbReference type="ChEBI" id="CHEBI:29985"/>
        <dbReference type="ChEBI" id="CHEBI:29991"/>
        <dbReference type="ChEBI" id="CHEBI:30616"/>
        <dbReference type="ChEBI" id="CHEBI:33019"/>
        <dbReference type="ChEBI" id="CHEBI:58048"/>
        <dbReference type="ChEBI" id="CHEBI:58359"/>
        <dbReference type="ChEBI" id="CHEBI:456215"/>
        <dbReference type="EC" id="6.3.5.4"/>
    </reaction>
</comment>
<evidence type="ECO:0000256" key="3">
    <source>
        <dbReference type="ARBA" id="ARBA00012737"/>
    </source>
</evidence>
<accession>A0A7G9WAM1</accession>
<dbReference type="InterPro" id="IPR001962">
    <property type="entry name" value="Asn_synthase"/>
</dbReference>
<dbReference type="RefSeq" id="WP_213166141.1">
    <property type="nucleotide sequence ID" value="NZ_CP058559.1"/>
</dbReference>
<evidence type="ECO:0000256" key="1">
    <source>
        <dbReference type="ARBA" id="ARBA00005187"/>
    </source>
</evidence>
<evidence type="ECO:0000256" key="10">
    <source>
        <dbReference type="PIRSR" id="PIRSR001589-2"/>
    </source>
</evidence>
<keyword evidence="6 9" id="KW-0061">Asparagine biosynthesis</keyword>
<dbReference type="InterPro" id="IPR029055">
    <property type="entry name" value="Ntn_hydrolases_N"/>
</dbReference>
<dbReference type="Gene3D" id="3.60.20.10">
    <property type="entry name" value="Glutamine Phosphoribosylpyrophosphate, subunit 1, domain 1"/>
    <property type="match status" value="1"/>
</dbReference>
<dbReference type="PROSITE" id="PS51278">
    <property type="entry name" value="GATASE_TYPE_2"/>
    <property type="match status" value="1"/>
</dbReference>
<evidence type="ECO:0000256" key="4">
    <source>
        <dbReference type="ARBA" id="ARBA00022741"/>
    </source>
</evidence>
<evidence type="ECO:0000256" key="11">
    <source>
        <dbReference type="PIRSR" id="PIRSR001589-3"/>
    </source>
</evidence>
<name>A0A7G9WAM1_ALKCA</name>
<evidence type="ECO:0000313" key="13">
    <source>
        <dbReference type="EMBL" id="QNO15733.1"/>
    </source>
</evidence>
<evidence type="ECO:0000256" key="2">
    <source>
        <dbReference type="ARBA" id="ARBA00005752"/>
    </source>
</evidence>
<keyword evidence="4 10" id="KW-0547">Nucleotide-binding</keyword>
<dbReference type="PANTHER" id="PTHR43284">
    <property type="entry name" value="ASPARAGINE SYNTHETASE (GLUTAMINE-HYDROLYZING)"/>
    <property type="match status" value="1"/>
</dbReference>
<comment type="similarity">
    <text evidence="2">Belongs to the asparagine synthetase family.</text>
</comment>
<dbReference type="GO" id="GO:0006529">
    <property type="term" value="P:asparagine biosynthetic process"/>
    <property type="evidence" value="ECO:0007669"/>
    <property type="project" value="UniProtKB-KW"/>
</dbReference>
<dbReference type="InterPro" id="IPR017932">
    <property type="entry name" value="GATase_2_dom"/>
</dbReference>
<keyword evidence="9" id="KW-0028">Amino-acid biosynthesis</keyword>